<proteinExistence type="predicted"/>
<keyword evidence="2" id="KW-1185">Reference proteome</keyword>
<evidence type="ECO:0000313" key="2">
    <source>
        <dbReference type="Proteomes" id="UP000327439"/>
    </source>
</evidence>
<name>A0A5J5RK47_GOSBA</name>
<dbReference type="Proteomes" id="UP000327439">
    <property type="component" value="Chromosome D05"/>
</dbReference>
<reference evidence="2" key="1">
    <citation type="journal article" date="2020" name="Nat. Genet.">
        <title>Genomic diversifications of five Gossypium allopolyploid species and their impact on cotton improvement.</title>
        <authorList>
            <person name="Chen Z.J."/>
            <person name="Sreedasyam A."/>
            <person name="Ando A."/>
            <person name="Song Q."/>
            <person name="De Santiago L.M."/>
            <person name="Hulse-Kemp A.M."/>
            <person name="Ding M."/>
            <person name="Ye W."/>
            <person name="Kirkbride R.C."/>
            <person name="Jenkins J."/>
            <person name="Plott C."/>
            <person name="Lovell J."/>
            <person name="Lin Y.M."/>
            <person name="Vaughn R."/>
            <person name="Liu B."/>
            <person name="Simpson S."/>
            <person name="Scheffler B.E."/>
            <person name="Wen L."/>
            <person name="Saski C.A."/>
            <person name="Grover C.E."/>
            <person name="Hu G."/>
            <person name="Conover J.L."/>
            <person name="Carlson J.W."/>
            <person name="Shu S."/>
            <person name="Boston L.B."/>
            <person name="Williams M."/>
            <person name="Peterson D.G."/>
            <person name="McGee K."/>
            <person name="Jones D.C."/>
            <person name="Wendel J.F."/>
            <person name="Stelly D.M."/>
            <person name="Grimwood J."/>
            <person name="Schmutz J."/>
        </authorList>
    </citation>
    <scope>NUCLEOTIDE SEQUENCE [LARGE SCALE GENOMIC DNA]</scope>
    <source>
        <strain evidence="2">cv. 3-79</strain>
    </source>
</reference>
<evidence type="ECO:0000313" key="1">
    <source>
        <dbReference type="EMBL" id="KAB2029121.1"/>
    </source>
</evidence>
<gene>
    <name evidence="1" type="ORF">ES319_D05G141600v1</name>
</gene>
<organism evidence="1 2">
    <name type="scientific">Gossypium barbadense</name>
    <name type="common">Sea Island cotton</name>
    <name type="synonym">Hibiscus barbadensis</name>
    <dbReference type="NCBI Taxonomy" id="3634"/>
    <lineage>
        <taxon>Eukaryota</taxon>
        <taxon>Viridiplantae</taxon>
        <taxon>Streptophyta</taxon>
        <taxon>Embryophyta</taxon>
        <taxon>Tracheophyta</taxon>
        <taxon>Spermatophyta</taxon>
        <taxon>Magnoliopsida</taxon>
        <taxon>eudicotyledons</taxon>
        <taxon>Gunneridae</taxon>
        <taxon>Pentapetalae</taxon>
        <taxon>rosids</taxon>
        <taxon>malvids</taxon>
        <taxon>Malvales</taxon>
        <taxon>Malvaceae</taxon>
        <taxon>Malvoideae</taxon>
        <taxon>Gossypium</taxon>
    </lineage>
</organism>
<dbReference type="EMBL" id="CM018219">
    <property type="protein sequence ID" value="KAB2029121.1"/>
    <property type="molecule type" value="Genomic_DNA"/>
</dbReference>
<protein>
    <submittedName>
        <fullName evidence="1">Uncharacterized protein</fullName>
    </submittedName>
</protein>
<sequence>MYEKLPEEHTSPVLGREVTRSFTTDSITRLVLESS</sequence>
<dbReference type="AlphaFoldDB" id="A0A5J5RK47"/>
<accession>A0A5J5RK47</accession>